<keyword evidence="2" id="KW-1185">Reference proteome</keyword>
<protein>
    <submittedName>
        <fullName evidence="1">Uncharacterized protein</fullName>
    </submittedName>
</protein>
<sequence length="134" mass="14550">MPEHADREVMDERNRLAMQVVEDLAAAGLPVVSEISPTYQSGVEVTVDPLADEQGGVYVTWRTHEILRRQAVYGECPPEIAEARADYWHTAMATMAETLRGLLAAAGFEAGHYAGDFHTNTVRVTGRTGAPPVG</sequence>
<evidence type="ECO:0000313" key="2">
    <source>
        <dbReference type="Proteomes" id="UP000240542"/>
    </source>
</evidence>
<dbReference type="Proteomes" id="UP000240542">
    <property type="component" value="Unassembled WGS sequence"/>
</dbReference>
<organism evidence="1 2">
    <name type="scientific">Murinocardiopsis flavida</name>
    <dbReference type="NCBI Taxonomy" id="645275"/>
    <lineage>
        <taxon>Bacteria</taxon>
        <taxon>Bacillati</taxon>
        <taxon>Actinomycetota</taxon>
        <taxon>Actinomycetes</taxon>
        <taxon>Streptosporangiales</taxon>
        <taxon>Nocardiopsidaceae</taxon>
        <taxon>Murinocardiopsis</taxon>
    </lineage>
</organism>
<name>A0A2P8DHV4_9ACTN</name>
<dbReference type="EMBL" id="PYGA01000010">
    <property type="protein sequence ID" value="PSK96769.1"/>
    <property type="molecule type" value="Genomic_DNA"/>
</dbReference>
<proteinExistence type="predicted"/>
<accession>A0A2P8DHV4</accession>
<dbReference type="AlphaFoldDB" id="A0A2P8DHV4"/>
<gene>
    <name evidence="1" type="ORF">CLV63_11066</name>
</gene>
<comment type="caution">
    <text evidence="1">The sequence shown here is derived from an EMBL/GenBank/DDBJ whole genome shotgun (WGS) entry which is preliminary data.</text>
</comment>
<dbReference type="RefSeq" id="WP_106583665.1">
    <property type="nucleotide sequence ID" value="NZ_PYGA01000010.1"/>
</dbReference>
<dbReference type="OrthoDB" id="5196259at2"/>
<reference evidence="1 2" key="1">
    <citation type="submission" date="2018-03" db="EMBL/GenBank/DDBJ databases">
        <title>Genomic Encyclopedia of Archaeal and Bacterial Type Strains, Phase II (KMG-II): from individual species to whole genera.</title>
        <authorList>
            <person name="Goeker M."/>
        </authorList>
    </citation>
    <scope>NUCLEOTIDE SEQUENCE [LARGE SCALE GENOMIC DNA]</scope>
    <source>
        <strain evidence="1 2">DSM 45312</strain>
    </source>
</reference>
<evidence type="ECO:0000313" key="1">
    <source>
        <dbReference type="EMBL" id="PSK96769.1"/>
    </source>
</evidence>